<dbReference type="AlphaFoldDB" id="A0A0H3DJ05"/>
<evidence type="ECO:0000259" key="2">
    <source>
        <dbReference type="Pfam" id="PF00296"/>
    </source>
</evidence>
<evidence type="ECO:0000313" key="3">
    <source>
        <dbReference type="EMBL" id="ADJ49659.1"/>
    </source>
</evidence>
<evidence type="ECO:0000256" key="1">
    <source>
        <dbReference type="ARBA" id="ARBA00023002"/>
    </source>
</evidence>
<protein>
    <submittedName>
        <fullName evidence="3">Coenzyme F420-dependent N5,N10-methenyltetrahydromethanopterin reductase</fullName>
    </submittedName>
</protein>
<dbReference type="GO" id="GO:0016705">
    <property type="term" value="F:oxidoreductase activity, acting on paired donors, with incorporation or reduction of molecular oxygen"/>
    <property type="evidence" value="ECO:0007669"/>
    <property type="project" value="InterPro"/>
</dbReference>
<dbReference type="RefSeq" id="WP_013229693.1">
    <property type="nucleotide sequence ID" value="NC_014318.1"/>
</dbReference>
<sequence length="326" mass="34142">MYTPTSSVGVRINREQPPAKLRDLARQAEDAGLDELWLVEDCFWAAGVATVATALAVTSTIRVGIGVLPAVARNPAIAAMELAALAELHPDRLIAGFGHGVASWMRQIGAYPASPLAALEETLLAVRRLLAGERVSMDGKHVHLDEVELVFPPSSPPPLVAGVRRPKSLAVAGAAADGTILAEPAPPEYVRTALAGIEPGRSSEGAPPHHALVTYNWLALGDRERARRTVAESLTPGARVQVEGLPFAAELLALMDSTSTVDELAAGLRPEWIDRLAVCGDVDTCAAAVRALHEAGSGSVVLLPLPEEPPERGIEDAARVAAAVRG</sequence>
<dbReference type="HOGENOM" id="CLU_027853_5_3_11"/>
<dbReference type="eggNOG" id="COG2141">
    <property type="taxonomic scope" value="Bacteria"/>
</dbReference>
<dbReference type="EMBL" id="CP002000">
    <property type="protein sequence ID" value="ADJ49659.1"/>
    <property type="molecule type" value="Genomic_DNA"/>
</dbReference>
<dbReference type="PANTHER" id="PTHR43244:SF1">
    <property type="entry name" value="5,10-METHYLENETETRAHYDROMETHANOPTERIN REDUCTASE"/>
    <property type="match status" value="1"/>
</dbReference>
<dbReference type="CDD" id="cd01097">
    <property type="entry name" value="Tetrahydromethanopterin_reductase"/>
    <property type="match status" value="1"/>
</dbReference>
<proteinExistence type="predicted"/>
<reference evidence="3 4" key="1">
    <citation type="journal article" date="2010" name="Cell Res.">
        <title>Complete genome sequence of the rifamycin SV-producing Amycolatopsis mediterranei U32 revealed its genetic characteristics in phylogeny and metabolism.</title>
        <authorList>
            <person name="Zhao W."/>
            <person name="Zhong Y."/>
            <person name="Yuan H."/>
            <person name="Wang J."/>
            <person name="Zheng H."/>
            <person name="Wang Y."/>
            <person name="Cen X."/>
            <person name="Xu F."/>
            <person name="Bai J."/>
            <person name="Han X."/>
            <person name="Lu G."/>
            <person name="Zhu Y."/>
            <person name="Shao Z."/>
            <person name="Yan H."/>
            <person name="Li C."/>
            <person name="Peng N."/>
            <person name="Zhang Z."/>
            <person name="Zhang Y."/>
            <person name="Lin W."/>
            <person name="Fan Y."/>
            <person name="Qin Z."/>
            <person name="Hu Y."/>
            <person name="Zhu B."/>
            <person name="Wang S."/>
            <person name="Ding X."/>
            <person name="Zhao G.P."/>
        </authorList>
    </citation>
    <scope>NUCLEOTIDE SEQUENCE [LARGE SCALE GENOMIC DNA]</scope>
    <source>
        <strain evidence="4">U-32</strain>
    </source>
</reference>
<gene>
    <name evidence="3" type="primary">hmd</name>
    <name evidence="3" type="ordered locus">AMED_7954</name>
</gene>
<dbReference type="PATRIC" id="fig|749927.5.peg.8266"/>
<accession>A0A0H3DJ05</accession>
<name>A0A0H3DJ05_AMYMU</name>
<dbReference type="InterPro" id="IPR050564">
    <property type="entry name" value="F420-G6PD/mer"/>
</dbReference>
<dbReference type="InterPro" id="IPR036661">
    <property type="entry name" value="Luciferase-like_sf"/>
</dbReference>
<dbReference type="Gene3D" id="3.20.20.30">
    <property type="entry name" value="Luciferase-like domain"/>
    <property type="match status" value="1"/>
</dbReference>
<organism evidence="3 4">
    <name type="scientific">Amycolatopsis mediterranei (strain U-32)</name>
    <dbReference type="NCBI Taxonomy" id="749927"/>
    <lineage>
        <taxon>Bacteria</taxon>
        <taxon>Bacillati</taxon>
        <taxon>Actinomycetota</taxon>
        <taxon>Actinomycetes</taxon>
        <taxon>Pseudonocardiales</taxon>
        <taxon>Pseudonocardiaceae</taxon>
        <taxon>Amycolatopsis</taxon>
    </lineage>
</organism>
<dbReference type="InterPro" id="IPR011251">
    <property type="entry name" value="Luciferase-like_dom"/>
</dbReference>
<evidence type="ECO:0000313" key="4">
    <source>
        <dbReference type="Proteomes" id="UP000000328"/>
    </source>
</evidence>
<feature type="domain" description="Luciferase-like" evidence="2">
    <location>
        <begin position="9"/>
        <end position="296"/>
    </location>
</feature>
<dbReference type="KEGG" id="amd:AMED_7954"/>
<dbReference type="GeneID" id="92875576"/>
<dbReference type="Proteomes" id="UP000000328">
    <property type="component" value="Chromosome"/>
</dbReference>
<dbReference type="PANTHER" id="PTHR43244">
    <property type="match status" value="1"/>
</dbReference>
<keyword evidence="1" id="KW-0560">Oxidoreductase</keyword>
<dbReference type="OrthoDB" id="675245at2"/>
<dbReference type="SUPFAM" id="SSF51679">
    <property type="entry name" value="Bacterial luciferase-like"/>
    <property type="match status" value="1"/>
</dbReference>
<dbReference type="Pfam" id="PF00296">
    <property type="entry name" value="Bac_luciferase"/>
    <property type="match status" value="1"/>
</dbReference>